<organism evidence="4 5">
    <name type="scientific">Labedella phragmitis</name>
    <dbReference type="NCBI Taxonomy" id="2498849"/>
    <lineage>
        <taxon>Bacteria</taxon>
        <taxon>Bacillati</taxon>
        <taxon>Actinomycetota</taxon>
        <taxon>Actinomycetes</taxon>
        <taxon>Micrococcales</taxon>
        <taxon>Microbacteriaceae</taxon>
        <taxon>Labedella</taxon>
    </lineage>
</organism>
<keyword evidence="2" id="KW-0813">Transport</keyword>
<dbReference type="PANTHER" id="PTHR34295">
    <property type="entry name" value="BIOTIN TRANSPORTER BIOY"/>
    <property type="match status" value="1"/>
</dbReference>
<sequence length="207" mass="21339">MSTAPVTSTAVAGRPTLADRVVPRTAAANIALIAAGVAVVSLLAQVEIPMWPVPITGQTLGVMLVGASLGAWRGAVSLLSYMGVGLLGLPVFAGATGGLIALTKPSFGFVIGFVFAAALVGWLAERSWDRRPGLSLAAFGLASLVPFLFGIPYMGFVLGAMGVPNDLGSLLAFGFFPFIVGGIVKWLVAASVMPTLWAVVRRVDRRS</sequence>
<keyword evidence="3" id="KW-0812">Transmembrane</keyword>
<accession>A0A3S3Z826</accession>
<dbReference type="Gene3D" id="1.10.1760.20">
    <property type="match status" value="1"/>
</dbReference>
<keyword evidence="5" id="KW-1185">Reference proteome</keyword>
<feature type="transmembrane region" description="Helical" evidence="3">
    <location>
        <begin position="107"/>
        <end position="124"/>
    </location>
</feature>
<dbReference type="RefSeq" id="WP_128494848.1">
    <property type="nucleotide sequence ID" value="NZ_RZNB01000003.1"/>
</dbReference>
<comment type="caution">
    <text evidence="4">The sequence shown here is derived from an EMBL/GenBank/DDBJ whole genome shotgun (WGS) entry which is preliminary data.</text>
</comment>
<dbReference type="EMBL" id="RZNB01000003">
    <property type="protein sequence ID" value="RWZ50854.1"/>
    <property type="molecule type" value="Genomic_DNA"/>
</dbReference>
<dbReference type="Proteomes" id="UP000288547">
    <property type="component" value="Unassembled WGS sequence"/>
</dbReference>
<dbReference type="GO" id="GO:0005886">
    <property type="term" value="C:plasma membrane"/>
    <property type="evidence" value="ECO:0007669"/>
    <property type="project" value="UniProtKB-SubCell"/>
</dbReference>
<dbReference type="PIRSF" id="PIRSF016661">
    <property type="entry name" value="BioY"/>
    <property type="match status" value="1"/>
</dbReference>
<evidence type="ECO:0000313" key="5">
    <source>
        <dbReference type="Proteomes" id="UP000288547"/>
    </source>
</evidence>
<proteinExistence type="inferred from homology"/>
<evidence type="ECO:0000256" key="1">
    <source>
        <dbReference type="ARBA" id="ARBA00010692"/>
    </source>
</evidence>
<feature type="transmembrane region" description="Helical" evidence="3">
    <location>
        <begin position="79"/>
        <end position="101"/>
    </location>
</feature>
<dbReference type="Pfam" id="PF02632">
    <property type="entry name" value="BioY"/>
    <property type="match status" value="1"/>
</dbReference>
<keyword evidence="2" id="KW-1003">Cell membrane</keyword>
<dbReference type="OrthoDB" id="1496139at2"/>
<feature type="transmembrane region" description="Helical" evidence="3">
    <location>
        <begin position="50"/>
        <end position="72"/>
    </location>
</feature>
<reference evidence="4 5" key="1">
    <citation type="submission" date="2018-12" db="EMBL/GenBank/DDBJ databases">
        <authorList>
            <person name="Li F."/>
        </authorList>
    </citation>
    <scope>NUCLEOTIDE SEQUENCE [LARGE SCALE GENOMIC DNA]</scope>
    <source>
        <strain evidence="4 5">11W25H-1</strain>
    </source>
</reference>
<dbReference type="InterPro" id="IPR003784">
    <property type="entry name" value="BioY"/>
</dbReference>
<keyword evidence="3" id="KW-1133">Transmembrane helix</keyword>
<feature type="transmembrane region" description="Helical" evidence="3">
    <location>
        <begin position="26"/>
        <end position="44"/>
    </location>
</feature>
<dbReference type="GO" id="GO:0015225">
    <property type="term" value="F:biotin transmembrane transporter activity"/>
    <property type="evidence" value="ECO:0007669"/>
    <property type="project" value="UniProtKB-UniRule"/>
</dbReference>
<evidence type="ECO:0000256" key="2">
    <source>
        <dbReference type="PIRNR" id="PIRNR016661"/>
    </source>
</evidence>
<name>A0A3S3Z826_9MICO</name>
<dbReference type="AlphaFoldDB" id="A0A3S3Z826"/>
<keyword evidence="2 3" id="KW-0472">Membrane</keyword>
<feature type="transmembrane region" description="Helical" evidence="3">
    <location>
        <begin position="175"/>
        <end position="200"/>
    </location>
</feature>
<feature type="transmembrane region" description="Helical" evidence="3">
    <location>
        <begin position="136"/>
        <end position="163"/>
    </location>
</feature>
<comment type="subcellular location">
    <subcellularLocation>
        <location evidence="2">Cell membrane</location>
        <topology evidence="2">Multi-pass membrane protein</topology>
    </subcellularLocation>
</comment>
<evidence type="ECO:0000313" key="4">
    <source>
        <dbReference type="EMBL" id="RWZ50854.1"/>
    </source>
</evidence>
<dbReference type="PANTHER" id="PTHR34295:SF1">
    <property type="entry name" value="BIOTIN TRANSPORTER BIOY"/>
    <property type="match status" value="1"/>
</dbReference>
<gene>
    <name evidence="4" type="ORF">ELQ90_08440</name>
</gene>
<comment type="similarity">
    <text evidence="1 2">Belongs to the BioY family.</text>
</comment>
<protein>
    <recommendedName>
        <fullName evidence="2">Biotin transporter</fullName>
    </recommendedName>
</protein>
<evidence type="ECO:0000256" key="3">
    <source>
        <dbReference type="SAM" id="Phobius"/>
    </source>
</evidence>